<accession>A0A0J6Y3J2</accession>
<feature type="compositionally biased region" description="Polar residues" evidence="1">
    <location>
        <begin position="487"/>
        <end position="502"/>
    </location>
</feature>
<dbReference type="OrthoDB" id="6513042at2759"/>
<feature type="compositionally biased region" description="Polar residues" evidence="1">
    <location>
        <begin position="227"/>
        <end position="244"/>
    </location>
</feature>
<sequence length="537" mass="58409">MDCTPSARTTRPVAAGPSQTTAAVIRFSCLFTYDIKRKAKRWQDGFLRFHTFNRRVMVYGTSGDFVGDLHMRESSTVRDGDQLELERGVLVEVGECLEKTETDLTELLEKRKTNSTASPARTMIQQTPAAAAAAAGVVANPARPKSLNELLGKNRGPLGRAVLPRKSPFQLQRENDQDQHDHAAERPTKRRKLSPVVERQREGDASIASKNLERISARKINDGGSTGINLASTTKPNQNDTSGGFQPASALKITSSSRAEHGRKGSKKALLGNQKAITAMFHGDKRNITFPSPVENPRKKLMCLEISKKPKTGKKPAQRESTGSSWNTSIPGGGIEPSSSSSVTPLGGLSRSEGEKMAVLTPTGGNSPMDYIPSTSTMRVLEESFHVSEAPPSPQKATRSISDFFKPNPPPPAIQEEKENTGSSPKPPSLLRSHSDIEALAQPTESTTLLSNPAPPHRHRTAANGLQKSLSDTSALRCRSSRPSRSLQTRLMTVSGSCTPDSSRNDEEQGPWTSEALDLFDWWPPNRPKPGERGQEL</sequence>
<feature type="compositionally biased region" description="Polar residues" evidence="1">
    <location>
        <begin position="464"/>
        <end position="474"/>
    </location>
</feature>
<dbReference type="Proteomes" id="UP000054565">
    <property type="component" value="Unassembled WGS sequence"/>
</dbReference>
<feature type="domain" description="5'-3' DNA helicase ZGRF1-like N-terminal" evidence="2">
    <location>
        <begin position="24"/>
        <end position="104"/>
    </location>
</feature>
<dbReference type="InterPro" id="IPR018838">
    <property type="entry name" value="ZGRF1-like_N"/>
</dbReference>
<dbReference type="EMBL" id="DS028094">
    <property type="protein sequence ID" value="KMP03216.1"/>
    <property type="molecule type" value="Genomic_DNA"/>
</dbReference>
<protein>
    <recommendedName>
        <fullName evidence="2">5'-3' DNA helicase ZGRF1-like N-terminal domain-containing protein</fullName>
    </recommendedName>
</protein>
<feature type="region of interest" description="Disordered" evidence="1">
    <location>
        <begin position="169"/>
        <end position="248"/>
    </location>
</feature>
<proteinExistence type="predicted"/>
<gene>
    <name evidence="3" type="ORF">CIRG_02908</name>
</gene>
<reference evidence="4" key="1">
    <citation type="journal article" date="2010" name="Genome Res.">
        <title>Population genomic sequencing of Coccidioides fungi reveals recent hybridization and transposon control.</title>
        <authorList>
            <person name="Neafsey D.E."/>
            <person name="Barker B.M."/>
            <person name="Sharpton T.J."/>
            <person name="Stajich J.E."/>
            <person name="Park D.J."/>
            <person name="Whiston E."/>
            <person name="Hung C.-Y."/>
            <person name="McMahan C."/>
            <person name="White J."/>
            <person name="Sykes S."/>
            <person name="Heiman D."/>
            <person name="Young S."/>
            <person name="Zeng Q."/>
            <person name="Abouelleil A."/>
            <person name="Aftuck L."/>
            <person name="Bessette D."/>
            <person name="Brown A."/>
            <person name="FitzGerald M."/>
            <person name="Lui A."/>
            <person name="Macdonald J.P."/>
            <person name="Priest M."/>
            <person name="Orbach M.J."/>
            <person name="Galgiani J.N."/>
            <person name="Kirkland T.N."/>
            <person name="Cole G.T."/>
            <person name="Birren B.W."/>
            <person name="Henn M.R."/>
            <person name="Taylor J.W."/>
            <person name="Rounsley S.D."/>
        </authorList>
    </citation>
    <scope>NUCLEOTIDE SEQUENCE [LARGE SCALE GENOMIC DNA]</scope>
    <source>
        <strain evidence="4">RMSCC 2394</strain>
    </source>
</reference>
<name>A0A0J6Y3J2_COCIT</name>
<dbReference type="STRING" id="404692.A0A0J6Y3J2"/>
<dbReference type="PANTHER" id="PTHR28535:SF1">
    <property type="entry name" value="PROTEIN ZGRF1"/>
    <property type="match status" value="1"/>
</dbReference>
<dbReference type="AlphaFoldDB" id="A0A0J6Y3J2"/>
<feature type="region of interest" description="Disordered" evidence="1">
    <location>
        <begin position="307"/>
        <end position="353"/>
    </location>
</feature>
<dbReference type="InterPro" id="IPR052800">
    <property type="entry name" value="DNA_Repair_Helicase_ZGRF1"/>
</dbReference>
<feature type="region of interest" description="Disordered" evidence="1">
    <location>
        <begin position="385"/>
        <end position="537"/>
    </location>
</feature>
<dbReference type="Pfam" id="PF10382">
    <property type="entry name" value="ZGRF1-like_N"/>
    <property type="match status" value="1"/>
</dbReference>
<evidence type="ECO:0000256" key="1">
    <source>
        <dbReference type="SAM" id="MobiDB-lite"/>
    </source>
</evidence>
<dbReference type="PANTHER" id="PTHR28535">
    <property type="entry name" value="ZINC FINGER GRF-TYPE CONTAINING 1"/>
    <property type="match status" value="1"/>
</dbReference>
<dbReference type="GO" id="GO:0006302">
    <property type="term" value="P:double-strand break repair"/>
    <property type="evidence" value="ECO:0007669"/>
    <property type="project" value="TreeGrafter"/>
</dbReference>
<feature type="compositionally biased region" description="Low complexity" evidence="1">
    <location>
        <begin position="477"/>
        <end position="486"/>
    </location>
</feature>
<feature type="compositionally biased region" description="Basic and acidic residues" evidence="1">
    <location>
        <begin position="211"/>
        <end position="221"/>
    </location>
</feature>
<organism evidence="3 4">
    <name type="scientific">Coccidioides immitis RMSCC 2394</name>
    <dbReference type="NCBI Taxonomy" id="404692"/>
    <lineage>
        <taxon>Eukaryota</taxon>
        <taxon>Fungi</taxon>
        <taxon>Dikarya</taxon>
        <taxon>Ascomycota</taxon>
        <taxon>Pezizomycotina</taxon>
        <taxon>Eurotiomycetes</taxon>
        <taxon>Eurotiomycetidae</taxon>
        <taxon>Onygenales</taxon>
        <taxon>Onygenaceae</taxon>
        <taxon>Coccidioides</taxon>
    </lineage>
</organism>
<evidence type="ECO:0000313" key="3">
    <source>
        <dbReference type="EMBL" id="KMP03216.1"/>
    </source>
</evidence>
<evidence type="ECO:0000259" key="2">
    <source>
        <dbReference type="Pfam" id="PF10382"/>
    </source>
</evidence>
<evidence type="ECO:0000313" key="4">
    <source>
        <dbReference type="Proteomes" id="UP000054565"/>
    </source>
</evidence>
<feature type="compositionally biased region" description="Basic and acidic residues" evidence="1">
    <location>
        <begin position="173"/>
        <end position="187"/>
    </location>
</feature>
<dbReference type="GO" id="GO:0005634">
    <property type="term" value="C:nucleus"/>
    <property type="evidence" value="ECO:0007669"/>
    <property type="project" value="TreeGrafter"/>
</dbReference>
<feature type="compositionally biased region" description="Low complexity" evidence="1">
    <location>
        <begin position="336"/>
        <end position="350"/>
    </location>
</feature>
<dbReference type="GO" id="GO:0035861">
    <property type="term" value="C:site of double-strand break"/>
    <property type="evidence" value="ECO:0007669"/>
    <property type="project" value="TreeGrafter"/>
</dbReference>